<organism evidence="3 4">
    <name type="scientific">Brevibacterium spongiae</name>
    <dbReference type="NCBI Taxonomy" id="2909672"/>
    <lineage>
        <taxon>Bacteria</taxon>
        <taxon>Bacillati</taxon>
        <taxon>Actinomycetota</taxon>
        <taxon>Actinomycetes</taxon>
        <taxon>Micrococcales</taxon>
        <taxon>Brevibacteriaceae</taxon>
        <taxon>Brevibacterium</taxon>
    </lineage>
</organism>
<name>A0ABY5SMP7_9MICO</name>
<reference evidence="3" key="1">
    <citation type="submission" date="2022-03" db="EMBL/GenBank/DDBJ databases">
        <title>Brevibacterium spongiae sp. nov., isolated from marine sponge.</title>
        <authorList>
            <person name="Li Z."/>
            <person name="Zhang M."/>
        </authorList>
    </citation>
    <scope>NUCLEOTIDE SEQUENCE</scope>
    <source>
        <strain evidence="3">WHS-Z9</strain>
    </source>
</reference>
<evidence type="ECO:0000313" key="3">
    <source>
        <dbReference type="EMBL" id="UVI35788.1"/>
    </source>
</evidence>
<dbReference type="InterPro" id="IPR050438">
    <property type="entry name" value="LMW_PTPase"/>
</dbReference>
<evidence type="ECO:0000259" key="2">
    <source>
        <dbReference type="SMART" id="SM00226"/>
    </source>
</evidence>
<dbReference type="Gene3D" id="3.40.50.2300">
    <property type="match status" value="1"/>
</dbReference>
<dbReference type="InterPro" id="IPR036196">
    <property type="entry name" value="Ptyr_pPase_sf"/>
</dbReference>
<dbReference type="PANTHER" id="PTHR11717">
    <property type="entry name" value="LOW MOLECULAR WEIGHT PROTEIN TYROSINE PHOSPHATASE"/>
    <property type="match status" value="1"/>
</dbReference>
<dbReference type="EC" id="3.1.3.48" evidence="1"/>
<dbReference type="PANTHER" id="PTHR11717:SF7">
    <property type="entry name" value="LOW MOLECULAR WEIGHT PHOSPHOTYROSINE PROTEIN PHOSPHATASE"/>
    <property type="match status" value="1"/>
</dbReference>
<sequence>MTRTESNGGWAVIPAGFRILVVGSTDTCRSPLAARILQRELDDRAPGEFAVSSAGTKAVMGRPAVVEVLELAARRNIRLHGFVASEFDEAAALETDLILVMDRVIRREVVNRVPQALRFTFTLREFARILPTIRPERLAAPAGRWQSLAALAPRYRTAPRGDGSDDDVIDPLFRSLRTFERMGSQIDKAVSTIGHWEVQEHVYGGPG</sequence>
<dbReference type="Pfam" id="PF01451">
    <property type="entry name" value="LMWPc"/>
    <property type="match status" value="1"/>
</dbReference>
<evidence type="ECO:0000256" key="1">
    <source>
        <dbReference type="ARBA" id="ARBA00013064"/>
    </source>
</evidence>
<keyword evidence="4" id="KW-1185">Reference proteome</keyword>
<dbReference type="EMBL" id="CP093443">
    <property type="protein sequence ID" value="UVI35788.1"/>
    <property type="molecule type" value="Genomic_DNA"/>
</dbReference>
<evidence type="ECO:0000313" key="4">
    <source>
        <dbReference type="Proteomes" id="UP001064879"/>
    </source>
</evidence>
<feature type="domain" description="Phosphotyrosine protein phosphatase I" evidence="2">
    <location>
        <begin position="17"/>
        <end position="144"/>
    </location>
</feature>
<dbReference type="SUPFAM" id="SSF52788">
    <property type="entry name" value="Phosphotyrosine protein phosphatases I"/>
    <property type="match status" value="1"/>
</dbReference>
<dbReference type="Proteomes" id="UP001064879">
    <property type="component" value="Chromosome"/>
</dbReference>
<accession>A0ABY5SMP7</accession>
<dbReference type="InterPro" id="IPR023485">
    <property type="entry name" value="Ptyr_pPase"/>
</dbReference>
<dbReference type="SMART" id="SM00226">
    <property type="entry name" value="LMWPc"/>
    <property type="match status" value="1"/>
</dbReference>
<dbReference type="RefSeq" id="WP_265418405.1">
    <property type="nucleotide sequence ID" value="NZ_CP093443.1"/>
</dbReference>
<gene>
    <name evidence="3" type="ORF">L1F31_16985</name>
</gene>
<protein>
    <recommendedName>
        <fullName evidence="1">protein-tyrosine-phosphatase</fullName>
        <ecNumber evidence="1">3.1.3.48</ecNumber>
    </recommendedName>
</protein>
<proteinExistence type="predicted"/>